<comment type="caution">
    <text evidence="1">The sequence shown here is derived from an EMBL/GenBank/DDBJ whole genome shotgun (WGS) entry which is preliminary data.</text>
</comment>
<accession>A0A8J6BBP1</accession>
<evidence type="ECO:0000313" key="1">
    <source>
        <dbReference type="EMBL" id="KAG9461959.1"/>
    </source>
</evidence>
<dbReference type="AlphaFoldDB" id="A0A8J6BBP1"/>
<sequence>QIPSQVHSDIIMSLLKTDPEVVDYLLRQKSSGFQDKVGKGEEDNQQWRMHVTTSMVSHSPVSSVMQLLNTGDRSGFLDSFELLSKRRQSRSHENLTLLPAAATKKGFLPVLPRFLPIFTRGSSCPAP</sequence>
<organism evidence="1 2">
    <name type="scientific">Eleutherodactylus coqui</name>
    <name type="common">Puerto Rican coqui</name>
    <dbReference type="NCBI Taxonomy" id="57060"/>
    <lineage>
        <taxon>Eukaryota</taxon>
        <taxon>Metazoa</taxon>
        <taxon>Chordata</taxon>
        <taxon>Craniata</taxon>
        <taxon>Vertebrata</taxon>
        <taxon>Euteleostomi</taxon>
        <taxon>Amphibia</taxon>
        <taxon>Batrachia</taxon>
        <taxon>Anura</taxon>
        <taxon>Neobatrachia</taxon>
        <taxon>Hyloidea</taxon>
        <taxon>Eleutherodactylidae</taxon>
        <taxon>Eleutherodactylinae</taxon>
        <taxon>Eleutherodactylus</taxon>
        <taxon>Eleutherodactylus</taxon>
    </lineage>
</organism>
<name>A0A8J6BBP1_ELECQ</name>
<feature type="non-terminal residue" evidence="1">
    <location>
        <position position="1"/>
    </location>
</feature>
<reference evidence="1" key="1">
    <citation type="thesis" date="2020" institute="ProQuest LLC" country="789 East Eisenhower Parkway, Ann Arbor, MI, USA">
        <title>Comparative Genomics and Chromosome Evolution.</title>
        <authorList>
            <person name="Mudd A.B."/>
        </authorList>
    </citation>
    <scope>NUCLEOTIDE SEQUENCE</scope>
    <source>
        <strain evidence="1">HN-11 Male</strain>
        <tissue evidence="1">Kidney and liver</tissue>
    </source>
</reference>
<protein>
    <submittedName>
        <fullName evidence="1">Uncharacterized protein</fullName>
    </submittedName>
</protein>
<keyword evidence="2" id="KW-1185">Reference proteome</keyword>
<dbReference type="Proteomes" id="UP000770717">
    <property type="component" value="Unassembled WGS sequence"/>
</dbReference>
<dbReference type="EMBL" id="WNTK01014880">
    <property type="protein sequence ID" value="KAG9461959.1"/>
    <property type="molecule type" value="Genomic_DNA"/>
</dbReference>
<gene>
    <name evidence="1" type="ORF">GDO78_015261</name>
</gene>
<proteinExistence type="predicted"/>
<evidence type="ECO:0000313" key="2">
    <source>
        <dbReference type="Proteomes" id="UP000770717"/>
    </source>
</evidence>